<comment type="similarity">
    <text evidence="1">Belongs to the peptidase A1 family.</text>
</comment>
<keyword evidence="6" id="KW-1185">Reference proteome</keyword>
<evidence type="ECO:0000256" key="2">
    <source>
        <dbReference type="PIRSR" id="PIRSR601461-1"/>
    </source>
</evidence>
<accession>K0KLW3</accession>
<evidence type="ECO:0000259" key="4">
    <source>
        <dbReference type="PROSITE" id="PS51767"/>
    </source>
</evidence>
<dbReference type="InParanoid" id="K0KLW3"/>
<comment type="caution">
    <text evidence="5">The sequence shown here is derived from an EMBL/GenBank/DDBJ whole genome shotgun (WGS) entry which is preliminary data.</text>
</comment>
<dbReference type="PRINTS" id="PR00792">
    <property type="entry name" value="PEPSIN"/>
</dbReference>
<protein>
    <submittedName>
        <fullName evidence="5">Aspartyl protease</fullName>
        <ecNumber evidence="5">3.4.23.-</ecNumber>
    </submittedName>
</protein>
<feature type="active site" evidence="2">
    <location>
        <position position="299"/>
    </location>
</feature>
<dbReference type="GO" id="GO:0004190">
    <property type="term" value="F:aspartic-type endopeptidase activity"/>
    <property type="evidence" value="ECO:0007669"/>
    <property type="project" value="InterPro"/>
</dbReference>
<dbReference type="HOGENOM" id="CLU_023427_0_0_1"/>
<evidence type="ECO:0000313" key="5">
    <source>
        <dbReference type="EMBL" id="CCH43986.1"/>
    </source>
</evidence>
<keyword evidence="5" id="KW-0645">Protease</keyword>
<keyword evidence="5" id="KW-0378">Hydrolase</keyword>
<sequence length="533" mass="57823">MVFAASDASSSTTASSISTNTSQKDNSRDNIKSSASSSSSSSSNSSSSSTNLSPFPTVHGFSDNGNVYSVNVSIGNPAQDLQLRIDTAQPYIWVPDGNYIKPCSEVNSSEVICAYVGSFKSQYSDTYHSDNSSISYALIDGIVANGTVGEDSFVINDVDGGNVTKNITLDSTNFINSNDSTIGIGGLGLAGEIQLSPFGDNYNAQFLELLKDADHISSNSYSLYVKDNETAELILGGINQDYYQGDLVYFDKIPFYDIGNGKLSYSYPVVPLSGLSVSNNEGNTFYISTSNDTEPVMFDTRSTRSFLPYNMIVQIAVQLNAFYSEDDDVWFLRCDIAELGGTINFQFGNLTIPYPIEKLILDSPYVFTDGSEACELTIQPNDYFGYSVFGAAFLKEIYLVVDNEGDKIALAQAANPTSSHSLTNHSTTEYHKSAISSGYIPFAKPNNITQSYSFSYNFNRSASSFQPDVITASITGNEIYTGRTPQTNTTSQESSTYTAAANRLDHYPVNVQSNSLYMLIYTFLGVVGIGLLI</sequence>
<evidence type="ECO:0000256" key="1">
    <source>
        <dbReference type="ARBA" id="ARBA00007447"/>
    </source>
</evidence>
<dbReference type="InterPro" id="IPR033121">
    <property type="entry name" value="PEPTIDASE_A1"/>
</dbReference>
<feature type="region of interest" description="Disordered" evidence="3">
    <location>
        <begin position="1"/>
        <end position="51"/>
    </location>
</feature>
<evidence type="ECO:0000256" key="3">
    <source>
        <dbReference type="SAM" id="MobiDB-lite"/>
    </source>
</evidence>
<organism evidence="5 6">
    <name type="scientific">Wickerhamomyces ciferrii (strain ATCC 14091 / BCRC 22168 / CBS 111 / JCM 3599 / NBRC 0793 / NRRL Y-1031 F-60-10)</name>
    <name type="common">Yeast</name>
    <name type="synonym">Pichia ciferrii</name>
    <dbReference type="NCBI Taxonomy" id="1206466"/>
    <lineage>
        <taxon>Eukaryota</taxon>
        <taxon>Fungi</taxon>
        <taxon>Dikarya</taxon>
        <taxon>Ascomycota</taxon>
        <taxon>Saccharomycotina</taxon>
        <taxon>Saccharomycetes</taxon>
        <taxon>Phaffomycetales</taxon>
        <taxon>Wickerhamomycetaceae</taxon>
        <taxon>Wickerhamomyces</taxon>
    </lineage>
</organism>
<dbReference type="FunCoup" id="K0KLW3">
    <property type="interactions" value="14"/>
</dbReference>
<dbReference type="EC" id="3.4.23.-" evidence="5"/>
<dbReference type="eggNOG" id="KOG1339">
    <property type="taxonomic scope" value="Eukaryota"/>
</dbReference>
<dbReference type="PANTHER" id="PTHR47966:SF65">
    <property type="entry name" value="ASPARTIC-TYPE ENDOPEPTIDASE"/>
    <property type="match status" value="1"/>
</dbReference>
<dbReference type="AlphaFoldDB" id="K0KLW3"/>
<dbReference type="PROSITE" id="PS51767">
    <property type="entry name" value="PEPTIDASE_A1"/>
    <property type="match status" value="1"/>
</dbReference>
<evidence type="ECO:0000313" key="6">
    <source>
        <dbReference type="Proteomes" id="UP000009328"/>
    </source>
</evidence>
<dbReference type="STRING" id="1206466.K0KLW3"/>
<name>K0KLW3_WICCF</name>
<feature type="domain" description="Peptidase A1" evidence="4">
    <location>
        <begin position="68"/>
        <end position="411"/>
    </location>
</feature>
<feature type="compositionally biased region" description="Low complexity" evidence="3">
    <location>
        <begin position="1"/>
        <end position="22"/>
    </location>
</feature>
<proteinExistence type="inferred from homology"/>
<dbReference type="Proteomes" id="UP000009328">
    <property type="component" value="Unassembled WGS sequence"/>
</dbReference>
<dbReference type="EMBL" id="CAIF01000098">
    <property type="protein sequence ID" value="CCH43986.1"/>
    <property type="molecule type" value="Genomic_DNA"/>
</dbReference>
<dbReference type="PANTHER" id="PTHR47966">
    <property type="entry name" value="BETA-SITE APP-CLEAVING ENZYME, ISOFORM A-RELATED"/>
    <property type="match status" value="1"/>
</dbReference>
<reference evidence="5 6" key="1">
    <citation type="journal article" date="2012" name="Eukaryot. Cell">
        <title>Draft genome sequence of Wickerhamomyces ciferrii NRRL Y-1031 F-60-10.</title>
        <authorList>
            <person name="Schneider J."/>
            <person name="Andrea H."/>
            <person name="Blom J."/>
            <person name="Jaenicke S."/>
            <person name="Ruckert C."/>
            <person name="Schorsch C."/>
            <person name="Szczepanowski R."/>
            <person name="Farwick M."/>
            <person name="Goesmann A."/>
            <person name="Puhler A."/>
            <person name="Schaffer S."/>
            <person name="Tauch A."/>
            <person name="Kohler T."/>
            <person name="Brinkrolf K."/>
        </authorList>
    </citation>
    <scope>NUCLEOTIDE SEQUENCE [LARGE SCALE GENOMIC DNA]</scope>
    <source>
        <strain evidence="6">ATCC 14091 / BCRC 22168 / CBS 111 / JCM 3599 / NBRC 0793 / NRRL Y-1031 F-60-10</strain>
    </source>
</reference>
<dbReference type="MEROPS" id="A01.A91"/>
<feature type="active site" evidence="2">
    <location>
        <position position="86"/>
    </location>
</feature>
<dbReference type="InterPro" id="IPR021109">
    <property type="entry name" value="Peptidase_aspartic_dom_sf"/>
</dbReference>
<dbReference type="SUPFAM" id="SSF50630">
    <property type="entry name" value="Acid proteases"/>
    <property type="match status" value="1"/>
</dbReference>
<dbReference type="GO" id="GO:0006508">
    <property type="term" value="P:proteolysis"/>
    <property type="evidence" value="ECO:0007669"/>
    <property type="project" value="UniProtKB-KW"/>
</dbReference>
<dbReference type="Pfam" id="PF00026">
    <property type="entry name" value="Asp"/>
    <property type="match status" value="1"/>
</dbReference>
<gene>
    <name evidence="5" type="primary">YPS7</name>
    <name evidence="5" type="ORF">BN7_3540</name>
</gene>
<feature type="compositionally biased region" description="Low complexity" evidence="3">
    <location>
        <begin position="33"/>
        <end position="49"/>
    </location>
</feature>
<dbReference type="InterPro" id="IPR001461">
    <property type="entry name" value="Aspartic_peptidase_A1"/>
</dbReference>
<dbReference type="Gene3D" id="2.40.70.10">
    <property type="entry name" value="Acid Proteases"/>
    <property type="match status" value="2"/>
</dbReference>